<feature type="domain" description="Methionyl-tRNA synthetase anticodon-binding" evidence="12">
    <location>
        <begin position="447"/>
        <end position="550"/>
    </location>
</feature>
<protein>
    <recommendedName>
        <fullName evidence="8">Methionine--tRNA ligase, mitochondrial</fullName>
        <ecNumber evidence="2">6.1.1.10</ecNumber>
    </recommendedName>
    <alternativeName>
        <fullName evidence="9">Methionyl-tRNA synthetase</fullName>
    </alternativeName>
</protein>
<sequence length="589" mass="66961">MFSRITHSSAARQTVLYSTIKLAIRSPAVAAGKYKHVPYLAANEKPFYITTPIFYVNAAPHLGHLYLMLLCDVRNRWEVLARRPSFFMTGTDEHGLKVQLAAKAKGFEATKPFVDQVLGNFKTLADLTDIKYDRFIRTTDADHLRTVAKFWGICQTNGYIYQAEHSGWYSISDETFYPETQIVDVVENGVAKKVSKETGSEVTFESEFNYFFRLSHFQERLIRHMEENQDFIQPHKRHMEILRELKAKPLEDLSISRSSSRLQWAIDVPNDPSQKVYVWFDALTNYLTSCGFANPDWSADASAWGNTTHLIGKDIVRFHSIYWPALLMACEVPLPKQLIVHSHWLCDGRKMSKSVGNVVDPIAMAQYYDSDALRWFLCENSSLENDCDFSEERLHVTRDLLIGKFANLISRCCSKSFNVERALKSYAAGELTTPASLEKFTQLSPEAAKLYHELVAEFPVLLEQMEADMTGFRTNDALDRVWNVLNKANLFITHAAPWHYKKQAVVEDAEVRKVQDLIIFMGVDVARNVAILTKPFIPNLANKLLDRIGVAPDNRDLYAFGLGKDVSYGKGVNGAGELPITRKPMRGTE</sequence>
<dbReference type="PRINTS" id="PR01041">
    <property type="entry name" value="TRNASYNTHMET"/>
</dbReference>
<accession>A0A1E3QSX9</accession>
<dbReference type="RefSeq" id="XP_018986144.1">
    <property type="nucleotide sequence ID" value="XM_019128598.1"/>
</dbReference>
<dbReference type="CDD" id="cd00814">
    <property type="entry name" value="MetRS_core"/>
    <property type="match status" value="1"/>
</dbReference>
<dbReference type="Gene3D" id="1.10.730.10">
    <property type="entry name" value="Isoleucyl-tRNA Synthetase, Domain 1"/>
    <property type="match status" value="1"/>
</dbReference>
<dbReference type="Gene3D" id="2.170.220.10">
    <property type="match status" value="1"/>
</dbReference>
<keyword evidence="3 10" id="KW-0436">Ligase</keyword>
<evidence type="ECO:0000256" key="10">
    <source>
        <dbReference type="RuleBase" id="RU363039"/>
    </source>
</evidence>
<evidence type="ECO:0000256" key="1">
    <source>
        <dbReference type="ARBA" id="ARBA00005594"/>
    </source>
</evidence>
<dbReference type="SUPFAM" id="SSF47323">
    <property type="entry name" value="Anticodon-binding domain of a subclass of class I aminoacyl-tRNA synthetases"/>
    <property type="match status" value="1"/>
</dbReference>
<dbReference type="PANTHER" id="PTHR43326">
    <property type="entry name" value="METHIONYL-TRNA SYNTHETASE"/>
    <property type="match status" value="1"/>
</dbReference>
<evidence type="ECO:0000256" key="2">
    <source>
        <dbReference type="ARBA" id="ARBA00012838"/>
    </source>
</evidence>
<dbReference type="InterPro" id="IPR009080">
    <property type="entry name" value="tRNAsynth_Ia_anticodon-bd"/>
</dbReference>
<dbReference type="InterPro" id="IPR014758">
    <property type="entry name" value="Met-tRNA_synth"/>
</dbReference>
<dbReference type="InterPro" id="IPR033911">
    <property type="entry name" value="MetRS_core"/>
</dbReference>
<dbReference type="NCBIfam" id="TIGR00398">
    <property type="entry name" value="metG"/>
    <property type="match status" value="1"/>
</dbReference>
<dbReference type="GO" id="GO:0004825">
    <property type="term" value="F:methionine-tRNA ligase activity"/>
    <property type="evidence" value="ECO:0007669"/>
    <property type="project" value="UniProtKB-EC"/>
</dbReference>
<dbReference type="GeneID" id="30146451"/>
<comment type="similarity">
    <text evidence="1 10">Belongs to the class-I aminoacyl-tRNA synthetase family.</text>
</comment>
<evidence type="ECO:0000313" key="13">
    <source>
        <dbReference type="EMBL" id="ODQ80816.1"/>
    </source>
</evidence>
<evidence type="ECO:0000313" key="14">
    <source>
        <dbReference type="Proteomes" id="UP000094336"/>
    </source>
</evidence>
<evidence type="ECO:0000259" key="11">
    <source>
        <dbReference type="Pfam" id="PF09334"/>
    </source>
</evidence>
<keyword evidence="4 10" id="KW-0547">Nucleotide-binding</keyword>
<dbReference type="GO" id="GO:0006431">
    <property type="term" value="P:methionyl-tRNA aminoacylation"/>
    <property type="evidence" value="ECO:0007669"/>
    <property type="project" value="EnsemblFungi"/>
</dbReference>
<evidence type="ECO:0000256" key="8">
    <source>
        <dbReference type="ARBA" id="ARBA00026124"/>
    </source>
</evidence>
<dbReference type="Gene3D" id="3.40.50.620">
    <property type="entry name" value="HUPs"/>
    <property type="match status" value="1"/>
</dbReference>
<evidence type="ECO:0000256" key="4">
    <source>
        <dbReference type="ARBA" id="ARBA00022741"/>
    </source>
</evidence>
<dbReference type="InterPro" id="IPR023457">
    <property type="entry name" value="Met-tRNA_synth_2"/>
</dbReference>
<dbReference type="Pfam" id="PF19303">
    <property type="entry name" value="Anticodon_3"/>
    <property type="match status" value="1"/>
</dbReference>
<gene>
    <name evidence="13" type="ORF">BABINDRAFT_161020</name>
</gene>
<dbReference type="STRING" id="984486.A0A1E3QSX9"/>
<dbReference type="EC" id="6.1.1.10" evidence="2"/>
<dbReference type="InterPro" id="IPR015413">
    <property type="entry name" value="Methionyl/Leucyl_tRNA_Synth"/>
</dbReference>
<dbReference type="GO" id="GO:0005739">
    <property type="term" value="C:mitochondrion"/>
    <property type="evidence" value="ECO:0007669"/>
    <property type="project" value="EnsemblFungi"/>
</dbReference>
<dbReference type="InterPro" id="IPR014729">
    <property type="entry name" value="Rossmann-like_a/b/a_fold"/>
</dbReference>
<evidence type="ECO:0000256" key="9">
    <source>
        <dbReference type="ARBA" id="ARBA00030904"/>
    </source>
</evidence>
<keyword evidence="7 10" id="KW-0030">Aminoacyl-tRNA synthetase</keyword>
<keyword evidence="5 10" id="KW-0067">ATP-binding</keyword>
<keyword evidence="14" id="KW-1185">Reference proteome</keyword>
<evidence type="ECO:0000256" key="7">
    <source>
        <dbReference type="ARBA" id="ARBA00023146"/>
    </source>
</evidence>
<reference evidence="14" key="1">
    <citation type="submission" date="2016-05" db="EMBL/GenBank/DDBJ databases">
        <title>Comparative genomics of biotechnologically important yeasts.</title>
        <authorList>
            <consortium name="DOE Joint Genome Institute"/>
            <person name="Riley R."/>
            <person name="Haridas S."/>
            <person name="Wolfe K.H."/>
            <person name="Lopes M.R."/>
            <person name="Hittinger C.T."/>
            <person name="Goker M."/>
            <person name="Salamov A."/>
            <person name="Wisecaver J."/>
            <person name="Long T.M."/>
            <person name="Aerts A.L."/>
            <person name="Barry K."/>
            <person name="Choi C."/>
            <person name="Clum A."/>
            <person name="Coughlan A.Y."/>
            <person name="Deshpande S."/>
            <person name="Douglass A.P."/>
            <person name="Hanson S.J."/>
            <person name="Klenk H.-P."/>
            <person name="Labutti K."/>
            <person name="Lapidus A."/>
            <person name="Lindquist E."/>
            <person name="Lipzen A."/>
            <person name="Meier-Kolthoff J.P."/>
            <person name="Ohm R.A."/>
            <person name="Otillar R.P."/>
            <person name="Pangilinan J."/>
            <person name="Peng Y."/>
            <person name="Rokas A."/>
            <person name="Rosa C.A."/>
            <person name="Scheuner C."/>
            <person name="Sibirny A.A."/>
            <person name="Slot J.C."/>
            <person name="Stielow J.B."/>
            <person name="Sun H."/>
            <person name="Kurtzman C.P."/>
            <person name="Blackwell M."/>
            <person name="Grigoriev I.V."/>
            <person name="Jeffries T.W."/>
        </authorList>
    </citation>
    <scope>NUCLEOTIDE SEQUENCE [LARGE SCALE GENOMIC DNA]</scope>
    <source>
        <strain evidence="14">NRRL Y-12698</strain>
    </source>
</reference>
<name>A0A1E3QSX9_9ASCO</name>
<dbReference type="EMBL" id="KV454429">
    <property type="protein sequence ID" value="ODQ80816.1"/>
    <property type="molecule type" value="Genomic_DNA"/>
</dbReference>
<dbReference type="OrthoDB" id="24670at2759"/>
<evidence type="ECO:0000256" key="5">
    <source>
        <dbReference type="ARBA" id="ARBA00022840"/>
    </source>
</evidence>
<proteinExistence type="inferred from homology"/>
<dbReference type="PANTHER" id="PTHR43326:SF1">
    <property type="entry name" value="METHIONINE--TRNA LIGASE, MITOCHONDRIAL"/>
    <property type="match status" value="1"/>
</dbReference>
<evidence type="ECO:0000256" key="6">
    <source>
        <dbReference type="ARBA" id="ARBA00022917"/>
    </source>
</evidence>
<feature type="domain" description="Methionyl/Leucyl tRNA synthetase" evidence="11">
    <location>
        <begin position="48"/>
        <end position="412"/>
    </location>
</feature>
<dbReference type="AlphaFoldDB" id="A0A1E3QSX9"/>
<evidence type="ECO:0000256" key="3">
    <source>
        <dbReference type="ARBA" id="ARBA00022598"/>
    </source>
</evidence>
<keyword evidence="6 10" id="KW-0648">Protein biosynthesis</keyword>
<dbReference type="Pfam" id="PF09334">
    <property type="entry name" value="tRNA-synt_1g"/>
    <property type="match status" value="1"/>
</dbReference>
<dbReference type="Proteomes" id="UP000094336">
    <property type="component" value="Unassembled WGS sequence"/>
</dbReference>
<dbReference type="GO" id="GO:0005524">
    <property type="term" value="F:ATP binding"/>
    <property type="evidence" value="ECO:0007669"/>
    <property type="project" value="UniProtKB-KW"/>
</dbReference>
<evidence type="ECO:0000259" key="12">
    <source>
        <dbReference type="Pfam" id="PF19303"/>
    </source>
</evidence>
<organism evidence="13 14">
    <name type="scientific">Babjeviella inositovora NRRL Y-12698</name>
    <dbReference type="NCBI Taxonomy" id="984486"/>
    <lineage>
        <taxon>Eukaryota</taxon>
        <taxon>Fungi</taxon>
        <taxon>Dikarya</taxon>
        <taxon>Ascomycota</taxon>
        <taxon>Saccharomycotina</taxon>
        <taxon>Pichiomycetes</taxon>
        <taxon>Serinales incertae sedis</taxon>
        <taxon>Babjeviella</taxon>
    </lineage>
</organism>
<dbReference type="SUPFAM" id="SSF52374">
    <property type="entry name" value="Nucleotidylyl transferase"/>
    <property type="match status" value="1"/>
</dbReference>
<dbReference type="InterPro" id="IPR041872">
    <property type="entry name" value="Anticodon_Met"/>
</dbReference>
<dbReference type="FunFam" id="2.170.220.10:FF:000002">
    <property type="entry name" value="Methionine--tRNA ligase"/>
    <property type="match status" value="1"/>
</dbReference>